<keyword evidence="3" id="KW-0238">DNA-binding</keyword>
<dbReference type="AlphaFoldDB" id="A0AAV7EW67"/>
<keyword evidence="9" id="KW-1185">Reference proteome</keyword>
<dbReference type="EMBL" id="JAINDJ010000003">
    <property type="protein sequence ID" value="KAG9452968.1"/>
    <property type="molecule type" value="Genomic_DNA"/>
</dbReference>
<dbReference type="Pfam" id="PF13837">
    <property type="entry name" value="Myb_DNA-bind_4"/>
    <property type="match status" value="1"/>
</dbReference>
<evidence type="ECO:0000256" key="6">
    <source>
        <dbReference type="SAM" id="MobiDB-lite"/>
    </source>
</evidence>
<evidence type="ECO:0000313" key="8">
    <source>
        <dbReference type="EMBL" id="KAG9452968.1"/>
    </source>
</evidence>
<keyword evidence="5" id="KW-0539">Nucleus</keyword>
<keyword evidence="4" id="KW-0804">Transcription</keyword>
<comment type="subcellular location">
    <subcellularLocation>
        <location evidence="1">Nucleus</location>
    </subcellularLocation>
</comment>
<feature type="compositionally biased region" description="Low complexity" evidence="6">
    <location>
        <begin position="251"/>
        <end position="282"/>
    </location>
</feature>
<comment type="caution">
    <text evidence="8">The sequence shown here is derived from an EMBL/GenBank/DDBJ whole genome shotgun (WGS) entry which is preliminary data.</text>
</comment>
<gene>
    <name evidence="8" type="ORF">H6P81_005872</name>
</gene>
<dbReference type="Gene3D" id="1.10.10.60">
    <property type="entry name" value="Homeodomain-like"/>
    <property type="match status" value="1"/>
</dbReference>
<feature type="compositionally biased region" description="Basic residues" evidence="6">
    <location>
        <begin position="38"/>
        <end position="47"/>
    </location>
</feature>
<evidence type="ECO:0000256" key="4">
    <source>
        <dbReference type="ARBA" id="ARBA00023163"/>
    </source>
</evidence>
<feature type="compositionally biased region" description="Basic and acidic residues" evidence="6">
    <location>
        <begin position="787"/>
        <end position="805"/>
    </location>
</feature>
<feature type="region of interest" description="Disordered" evidence="6">
    <location>
        <begin position="251"/>
        <end position="329"/>
    </location>
</feature>
<feature type="region of interest" description="Disordered" evidence="6">
    <location>
        <begin position="190"/>
        <end position="225"/>
    </location>
</feature>
<feature type="compositionally biased region" description="Low complexity" evidence="6">
    <location>
        <begin position="190"/>
        <end position="202"/>
    </location>
</feature>
<feature type="region of interest" description="Disordered" evidence="6">
    <location>
        <begin position="745"/>
        <end position="814"/>
    </location>
</feature>
<feature type="region of interest" description="Disordered" evidence="6">
    <location>
        <begin position="432"/>
        <end position="470"/>
    </location>
</feature>
<evidence type="ECO:0000259" key="7">
    <source>
        <dbReference type="PROSITE" id="PS50090"/>
    </source>
</evidence>
<feature type="region of interest" description="Disordered" evidence="6">
    <location>
        <begin position="681"/>
        <end position="710"/>
    </location>
</feature>
<dbReference type="GO" id="GO:0006355">
    <property type="term" value="P:regulation of DNA-templated transcription"/>
    <property type="evidence" value="ECO:0007669"/>
    <property type="project" value="UniProtKB-ARBA"/>
</dbReference>
<dbReference type="GO" id="GO:0005634">
    <property type="term" value="C:nucleus"/>
    <property type="evidence" value="ECO:0007669"/>
    <property type="project" value="UniProtKB-SubCell"/>
</dbReference>
<dbReference type="InterPro" id="IPR044822">
    <property type="entry name" value="Myb_DNA-bind_4"/>
</dbReference>
<evidence type="ECO:0000256" key="5">
    <source>
        <dbReference type="ARBA" id="ARBA00023242"/>
    </source>
</evidence>
<sequence length="814" mass="91414">MQSGYGVPEIQQFMVDSCASLLSISHDMGSPSNQQKHQQQHHHHHHPQQQQQQQQHQPHQTHQRFHPLSPIPITQQFFQHHPFHPYQHQQRRLHHQLGLDQESEPHSFVGTNFKLGVNESSCSRQALQEETENSILRCEDGSESSRPLHRWQEREEESAIKEPFWKPLDIEYLNRNNKRACKEKHQVLVSTTTTTNTSAAAKISKKNEDGSNGNETEEGKSSGSNYGLFSELEAIYTRSSASAAAAAAAGGSGSALTGENNGPTNAAATAAGPSTTTTRAAPPQYSGFDHGSSETSTGEEASLRINDLHNGHNNTNNNKGAGGGGVGVGGKMMRATRWKRKRKQMSFLGSFFQSLVKQLMEHQESLHRKFLELMERRDRERSEREEEWRRQEAAKANREAMARVQEQALASSREAAIISFLEKITGESIDFPAKTTTTTTTPQQYSSSRLFKDPQLERHKKSDHLESTDDDHHLLHDQKYLLENNLMISSTTRAGSGEHHQNKDTKKSANINCGSCNNDPISIDNHPHGMLNIESSSTINGATSRRWPKAEVQALIRVRSSLESRFQEPGLKAPLWEEVSASMASLGYQRSAKRCKEKWENINKYFRKTKDSAKKRPQQSKTCPYFHQLDQLYSKAQNNYAAAASSVAAAAATSSTTSSAVVPLKDHDSELLDAIVVAPSHDLQPHDPAQNSSHLGFVDPDQMRTNFKFPDQMGPLNLDFNGGDKDGNGVTELNAGQVLLQLQQDQGNNEEDEDDGREEDHHVEADEEDQGDQEEEEEGETDDQEHEENHINDDEHEEKDRRRLQENMFFRVES</sequence>
<keyword evidence="2" id="KW-0805">Transcription regulation</keyword>
<feature type="compositionally biased region" description="Low complexity" evidence="6">
    <location>
        <begin position="48"/>
        <end position="58"/>
    </location>
</feature>
<dbReference type="GO" id="GO:0003677">
    <property type="term" value="F:DNA binding"/>
    <property type="evidence" value="ECO:0007669"/>
    <property type="project" value="UniProtKB-KW"/>
</dbReference>
<feature type="compositionally biased region" description="Acidic residues" evidence="6">
    <location>
        <begin position="765"/>
        <end position="786"/>
    </location>
</feature>
<feature type="compositionally biased region" description="Acidic residues" evidence="6">
    <location>
        <begin position="748"/>
        <end position="757"/>
    </location>
</feature>
<protein>
    <recommendedName>
        <fullName evidence="7">Myb-like domain-containing protein</fullName>
    </recommendedName>
</protein>
<reference evidence="8 9" key="1">
    <citation type="submission" date="2021-07" db="EMBL/GenBank/DDBJ databases">
        <title>The Aristolochia fimbriata genome: insights into angiosperm evolution, floral development and chemical biosynthesis.</title>
        <authorList>
            <person name="Jiao Y."/>
        </authorList>
    </citation>
    <scope>NUCLEOTIDE SEQUENCE [LARGE SCALE GENOMIC DNA]</scope>
    <source>
        <strain evidence="8">IBCAS-2021</strain>
        <tissue evidence="8">Leaf</tissue>
    </source>
</reference>
<feature type="domain" description="Myb-like" evidence="7">
    <location>
        <begin position="546"/>
        <end position="603"/>
    </location>
</feature>
<evidence type="ECO:0000256" key="2">
    <source>
        <dbReference type="ARBA" id="ARBA00023015"/>
    </source>
</evidence>
<dbReference type="PANTHER" id="PTHR21654">
    <property type="entry name" value="FI21293P1"/>
    <property type="match status" value="1"/>
</dbReference>
<proteinExistence type="predicted"/>
<feature type="compositionally biased region" description="Gly residues" evidence="6">
    <location>
        <begin position="320"/>
        <end position="329"/>
    </location>
</feature>
<organism evidence="8 9">
    <name type="scientific">Aristolochia fimbriata</name>
    <name type="common">White veined hardy Dutchman's pipe vine</name>
    <dbReference type="NCBI Taxonomy" id="158543"/>
    <lineage>
        <taxon>Eukaryota</taxon>
        <taxon>Viridiplantae</taxon>
        <taxon>Streptophyta</taxon>
        <taxon>Embryophyta</taxon>
        <taxon>Tracheophyta</taxon>
        <taxon>Spermatophyta</taxon>
        <taxon>Magnoliopsida</taxon>
        <taxon>Magnoliidae</taxon>
        <taxon>Piperales</taxon>
        <taxon>Aristolochiaceae</taxon>
        <taxon>Aristolochia</taxon>
    </lineage>
</organism>
<dbReference type="Proteomes" id="UP000825729">
    <property type="component" value="Unassembled WGS sequence"/>
</dbReference>
<dbReference type="FunFam" id="1.10.10.60:FF:000092">
    <property type="entry name" value="Trihelix transcription factor GT-2"/>
    <property type="match status" value="1"/>
</dbReference>
<evidence type="ECO:0000256" key="1">
    <source>
        <dbReference type="ARBA" id="ARBA00004123"/>
    </source>
</evidence>
<dbReference type="InterPro" id="IPR001005">
    <property type="entry name" value="SANT/Myb"/>
</dbReference>
<accession>A0AAV7EW67</accession>
<dbReference type="CDD" id="cd12203">
    <property type="entry name" value="GT1"/>
    <property type="match status" value="1"/>
</dbReference>
<name>A0AAV7EW67_ARIFI</name>
<dbReference type="PANTHER" id="PTHR21654:SF31">
    <property type="entry name" value="OS02G0104500 PROTEIN"/>
    <property type="match status" value="1"/>
</dbReference>
<evidence type="ECO:0000313" key="9">
    <source>
        <dbReference type="Proteomes" id="UP000825729"/>
    </source>
</evidence>
<evidence type="ECO:0000256" key="3">
    <source>
        <dbReference type="ARBA" id="ARBA00023125"/>
    </source>
</evidence>
<dbReference type="PROSITE" id="PS50090">
    <property type="entry name" value="MYB_LIKE"/>
    <property type="match status" value="1"/>
</dbReference>
<feature type="region of interest" description="Disordered" evidence="6">
    <location>
        <begin position="24"/>
        <end position="66"/>
    </location>
</feature>